<reference evidence="2 3" key="1">
    <citation type="submission" date="2024-02" db="EMBL/GenBank/DDBJ databases">
        <title>de novo genome assembly of Solanum bulbocastanum strain 11H21.</title>
        <authorList>
            <person name="Hosaka A.J."/>
        </authorList>
    </citation>
    <scope>NUCLEOTIDE SEQUENCE [LARGE SCALE GENOMIC DNA]</scope>
    <source>
        <tissue evidence="2">Young leaves</tissue>
    </source>
</reference>
<feature type="region of interest" description="Disordered" evidence="1">
    <location>
        <begin position="37"/>
        <end position="71"/>
    </location>
</feature>
<evidence type="ECO:0000313" key="2">
    <source>
        <dbReference type="EMBL" id="KAK6796295.1"/>
    </source>
</evidence>
<dbReference type="EMBL" id="JBANQN010000002">
    <property type="protein sequence ID" value="KAK6796295.1"/>
    <property type="molecule type" value="Genomic_DNA"/>
</dbReference>
<protein>
    <submittedName>
        <fullName evidence="2">Uncharacterized protein</fullName>
    </submittedName>
</protein>
<gene>
    <name evidence="2" type="ORF">RDI58_003996</name>
</gene>
<keyword evidence="3" id="KW-1185">Reference proteome</keyword>
<feature type="compositionally biased region" description="Polar residues" evidence="1">
    <location>
        <begin position="48"/>
        <end position="65"/>
    </location>
</feature>
<dbReference type="AlphaFoldDB" id="A0AAN8TYC0"/>
<proteinExistence type="predicted"/>
<sequence>MRGCTQYTTLQYTSEVENVKGEGEWDWPPELLTENTTSHHHVVAAPSSGKTTPNRPSSEQQPATTRNHEVF</sequence>
<dbReference type="Proteomes" id="UP001371456">
    <property type="component" value="Unassembled WGS sequence"/>
</dbReference>
<organism evidence="2 3">
    <name type="scientific">Solanum bulbocastanum</name>
    <name type="common">Wild potato</name>
    <dbReference type="NCBI Taxonomy" id="147425"/>
    <lineage>
        <taxon>Eukaryota</taxon>
        <taxon>Viridiplantae</taxon>
        <taxon>Streptophyta</taxon>
        <taxon>Embryophyta</taxon>
        <taxon>Tracheophyta</taxon>
        <taxon>Spermatophyta</taxon>
        <taxon>Magnoliopsida</taxon>
        <taxon>eudicotyledons</taxon>
        <taxon>Gunneridae</taxon>
        <taxon>Pentapetalae</taxon>
        <taxon>asterids</taxon>
        <taxon>lamiids</taxon>
        <taxon>Solanales</taxon>
        <taxon>Solanaceae</taxon>
        <taxon>Solanoideae</taxon>
        <taxon>Solaneae</taxon>
        <taxon>Solanum</taxon>
    </lineage>
</organism>
<evidence type="ECO:0000256" key="1">
    <source>
        <dbReference type="SAM" id="MobiDB-lite"/>
    </source>
</evidence>
<name>A0AAN8TYC0_SOLBU</name>
<comment type="caution">
    <text evidence="2">The sequence shown here is derived from an EMBL/GenBank/DDBJ whole genome shotgun (WGS) entry which is preliminary data.</text>
</comment>
<accession>A0AAN8TYC0</accession>
<evidence type="ECO:0000313" key="3">
    <source>
        <dbReference type="Proteomes" id="UP001371456"/>
    </source>
</evidence>